<dbReference type="EMBL" id="QWEG01000006">
    <property type="protein sequence ID" value="RHW40752.1"/>
    <property type="molecule type" value="Genomic_DNA"/>
</dbReference>
<protein>
    <submittedName>
        <fullName evidence="2">DUF2953 domain-containing protein</fullName>
    </submittedName>
</protein>
<sequence length="219" mass="24538">MGWFLAVVMIILTITLIMILRVTVTVQYTYQGGRHELKVNTSILFGLINIEIPVPDLMVKTNPPTVSVKGKNDEEIIPPEEWLDKIKNLKDLKDKIIQTHEIFRGFLKGVTIRKFEWRTAAGTGDAAMTGMITGTIWALKGSMMKLIAEHIKLKGEPIIDVAPYFQFRIAATSLTCMFSFRAGKAIAAGIRLYKYLKLEDRQQGSNGMPALSSEEGQSY</sequence>
<dbReference type="Proteomes" id="UP000284416">
    <property type="component" value="Unassembled WGS sequence"/>
</dbReference>
<evidence type="ECO:0000256" key="1">
    <source>
        <dbReference type="SAM" id="Phobius"/>
    </source>
</evidence>
<dbReference type="OrthoDB" id="1683589at2"/>
<reference evidence="2 3" key="1">
    <citation type="journal article" date="2017" name="Int. J. Syst. Evol. Microbiol.">
        <title>Bacillus notoginsengisoli sp. nov., a novel bacterium isolated from the rhizosphere of Panax notoginseng.</title>
        <authorList>
            <person name="Zhang M.Y."/>
            <person name="Cheng J."/>
            <person name="Cai Y."/>
            <person name="Zhang T.Y."/>
            <person name="Wu Y.Y."/>
            <person name="Manikprabhu D."/>
            <person name="Li W.J."/>
            <person name="Zhang Y.X."/>
        </authorList>
    </citation>
    <scope>NUCLEOTIDE SEQUENCE [LARGE SCALE GENOMIC DNA]</scope>
    <source>
        <strain evidence="2 3">JCM 30743</strain>
    </source>
</reference>
<evidence type="ECO:0000313" key="2">
    <source>
        <dbReference type="EMBL" id="RHW40752.1"/>
    </source>
</evidence>
<evidence type="ECO:0000313" key="3">
    <source>
        <dbReference type="Proteomes" id="UP000284416"/>
    </source>
</evidence>
<name>A0A417YUD6_9BACI</name>
<dbReference type="AlphaFoldDB" id="A0A417YUD6"/>
<dbReference type="RefSeq" id="WP_118920868.1">
    <property type="nucleotide sequence ID" value="NZ_QWEG01000006.1"/>
</dbReference>
<accession>A0A417YUD6</accession>
<organism evidence="2 3">
    <name type="scientific">Neobacillus notoginsengisoli</name>
    <dbReference type="NCBI Taxonomy" id="1578198"/>
    <lineage>
        <taxon>Bacteria</taxon>
        <taxon>Bacillati</taxon>
        <taxon>Bacillota</taxon>
        <taxon>Bacilli</taxon>
        <taxon>Bacillales</taxon>
        <taxon>Bacillaceae</taxon>
        <taxon>Neobacillus</taxon>
    </lineage>
</organism>
<feature type="transmembrane region" description="Helical" evidence="1">
    <location>
        <begin position="6"/>
        <end position="24"/>
    </location>
</feature>
<proteinExistence type="predicted"/>
<comment type="caution">
    <text evidence="2">The sequence shown here is derived from an EMBL/GenBank/DDBJ whole genome shotgun (WGS) entry which is preliminary data.</text>
</comment>
<dbReference type="Pfam" id="PF11167">
    <property type="entry name" value="DUF2953"/>
    <property type="match status" value="1"/>
</dbReference>
<gene>
    <name evidence="2" type="ORF">D1B31_11215</name>
</gene>
<keyword evidence="1" id="KW-1133">Transmembrane helix</keyword>
<keyword evidence="3" id="KW-1185">Reference proteome</keyword>
<keyword evidence="1" id="KW-0472">Membrane</keyword>
<dbReference type="InterPro" id="IPR021338">
    <property type="entry name" value="DUF2953"/>
</dbReference>
<keyword evidence="1" id="KW-0812">Transmembrane</keyword>